<feature type="region of interest" description="Disordered" evidence="1">
    <location>
        <begin position="140"/>
        <end position="223"/>
    </location>
</feature>
<proteinExistence type="predicted"/>
<dbReference type="Proteomes" id="UP000050741">
    <property type="component" value="Unassembled WGS sequence"/>
</dbReference>
<reference evidence="3" key="2">
    <citation type="submission" date="2014-05" db="EMBL/GenBank/DDBJ databases">
        <title>The genome and life-stage specific transcriptomes of Globodera pallida elucidate key aspects of plant parasitism by a cyst nematode.</title>
        <authorList>
            <person name="Cotton J.A."/>
            <person name="Lilley C.J."/>
            <person name="Jones L.M."/>
            <person name="Kikuchi T."/>
            <person name="Reid A.J."/>
            <person name="Thorpe P."/>
            <person name="Tsai I.J."/>
            <person name="Beasley H."/>
            <person name="Blok V."/>
            <person name="Cock P.J.A."/>
            <person name="Van den Akker S.E."/>
            <person name="Holroyd N."/>
            <person name="Hunt M."/>
            <person name="Mantelin S."/>
            <person name="Naghra H."/>
            <person name="Pain A."/>
            <person name="Palomares-Rius J.E."/>
            <person name="Zarowiecki M."/>
            <person name="Berriman M."/>
            <person name="Jones J.T."/>
            <person name="Urwin P.E."/>
        </authorList>
    </citation>
    <scope>NUCLEOTIDE SEQUENCE [LARGE SCALE GENOMIC DNA]</scope>
    <source>
        <strain evidence="3">Lindley</strain>
    </source>
</reference>
<feature type="compositionally biased region" description="Basic and acidic residues" evidence="1">
    <location>
        <begin position="55"/>
        <end position="70"/>
    </location>
</feature>
<feature type="compositionally biased region" description="Polar residues" evidence="1">
    <location>
        <begin position="205"/>
        <end position="223"/>
    </location>
</feature>
<evidence type="ECO:0000313" key="4">
    <source>
        <dbReference type="WBParaSite" id="GPLIN_000114300"/>
    </source>
</evidence>
<name>A0A183BKL2_GLOPA</name>
<dbReference type="WBParaSite" id="GPLIN_000114300">
    <property type="protein sequence ID" value="GPLIN_000114300"/>
    <property type="gene ID" value="GPLIN_000114300"/>
</dbReference>
<keyword evidence="2" id="KW-1133">Transmembrane helix</keyword>
<sequence>MDPRRQSPHEKRVDQIEIIERTVEESRRPLTSAELIAFQPQSSVRTSNEQILFPDPERRFQLTSERDAGRDSSLLYSPSAGRNSFVVREAPLQQSTPERQQHGLNQYGHDVHEVLTSGGARVVKTHGSGQLMLDRSVGETDGATIQRTPPREDPTKSILKTVPPMASPEGTAGDASWRKSPSSEGSVQRKNSYRRMQDKQEEVEAQQQPSFHGHSSNATIVSKGSKQQWPEMFGAEHRGKASMARLKESVAELSQQMSEGEWTPRLIAVLCLAVLFLLLVLLLLWLLFSSLFFHRSTFAFWLYPPPCEECQRRNGGAPDNRSPSRLFVHLDSPAQAHFELIGNPPFKSNSFTAVDFDTGFVAIADHALTDERGRHSICFMMELDRSALPDLGVLQDALSNTYREVHSQFGWQEYWQYVAEEVDPSFVAHKFRERVDDCQKATKWYQLKHTVYTRDSTCYNCYDFCLPDYAVLRRQKYEDKVSLGIRRLNCFRLYVSEWEKYQLQTDPSGGHWHYPLHTAQHTQRDAEGNWNIFLHCLPSSIVSSLESRHSKTSSNGLSPALSSSFAVAVTRSSILLARSSSRSCSPPPSEAASFRNVLAVAAAPNSSTGKCWENGEVTEAWRHVGDSAASTIQSAAEVGIVLVRVTFHCRRCNRVRCC</sequence>
<feature type="region of interest" description="Disordered" evidence="1">
    <location>
        <begin position="55"/>
        <end position="77"/>
    </location>
</feature>
<keyword evidence="2" id="KW-0812">Transmembrane</keyword>
<feature type="compositionally biased region" description="Polar residues" evidence="1">
    <location>
        <begin position="179"/>
        <end position="190"/>
    </location>
</feature>
<protein>
    <submittedName>
        <fullName evidence="4">BRICHOS domain-containing protein</fullName>
    </submittedName>
</protein>
<evidence type="ECO:0000256" key="1">
    <source>
        <dbReference type="SAM" id="MobiDB-lite"/>
    </source>
</evidence>
<evidence type="ECO:0000256" key="2">
    <source>
        <dbReference type="SAM" id="Phobius"/>
    </source>
</evidence>
<accession>A0A183BKL2</accession>
<feature type="transmembrane region" description="Helical" evidence="2">
    <location>
        <begin position="266"/>
        <end position="288"/>
    </location>
</feature>
<reference evidence="4" key="3">
    <citation type="submission" date="2016-06" db="UniProtKB">
        <authorList>
            <consortium name="WormBaseParasite"/>
        </authorList>
    </citation>
    <scope>IDENTIFICATION</scope>
</reference>
<dbReference type="AlphaFoldDB" id="A0A183BKL2"/>
<evidence type="ECO:0000313" key="3">
    <source>
        <dbReference type="Proteomes" id="UP000050741"/>
    </source>
</evidence>
<reference evidence="3" key="1">
    <citation type="submission" date="2013-12" db="EMBL/GenBank/DDBJ databases">
        <authorList>
            <person name="Aslett M."/>
        </authorList>
    </citation>
    <scope>NUCLEOTIDE SEQUENCE [LARGE SCALE GENOMIC DNA]</scope>
    <source>
        <strain evidence="3">Lindley</strain>
    </source>
</reference>
<organism evidence="3 4">
    <name type="scientific">Globodera pallida</name>
    <name type="common">Potato cyst nematode worm</name>
    <name type="synonym">Heterodera pallida</name>
    <dbReference type="NCBI Taxonomy" id="36090"/>
    <lineage>
        <taxon>Eukaryota</taxon>
        <taxon>Metazoa</taxon>
        <taxon>Ecdysozoa</taxon>
        <taxon>Nematoda</taxon>
        <taxon>Chromadorea</taxon>
        <taxon>Rhabditida</taxon>
        <taxon>Tylenchina</taxon>
        <taxon>Tylenchomorpha</taxon>
        <taxon>Tylenchoidea</taxon>
        <taxon>Heteroderidae</taxon>
        <taxon>Heteroderinae</taxon>
        <taxon>Globodera</taxon>
    </lineage>
</organism>
<keyword evidence="2" id="KW-0472">Membrane</keyword>
<keyword evidence="3" id="KW-1185">Reference proteome</keyword>